<dbReference type="EMBL" id="JAKUCV010000064">
    <property type="protein sequence ID" value="KAJ4851385.1"/>
    <property type="molecule type" value="Genomic_DNA"/>
</dbReference>
<reference evidence="3" key="2">
    <citation type="journal article" date="2023" name="Plants (Basel)">
        <title>Annotation of the Turnera subulata (Passifloraceae) Draft Genome Reveals the S-Locus Evolved after the Divergence of Turneroideae from Passifloroideae in a Stepwise Manner.</title>
        <authorList>
            <person name="Henning P.M."/>
            <person name="Roalson E.H."/>
            <person name="Mir W."/>
            <person name="McCubbin A.G."/>
            <person name="Shore J.S."/>
        </authorList>
    </citation>
    <scope>NUCLEOTIDE SEQUENCE</scope>
    <source>
        <strain evidence="3">F60SS</strain>
    </source>
</reference>
<gene>
    <name evidence="3" type="ORF">Tsubulata_006705</name>
</gene>
<dbReference type="InterPro" id="IPR033337">
    <property type="entry name" value="TORTIFOLIA1/SINE1-2"/>
</dbReference>
<dbReference type="AlphaFoldDB" id="A0A9Q0JSS9"/>
<dbReference type="OrthoDB" id="1904066at2759"/>
<evidence type="ECO:0000313" key="3">
    <source>
        <dbReference type="EMBL" id="KAJ4851385.1"/>
    </source>
</evidence>
<dbReference type="SUPFAM" id="SSF48371">
    <property type="entry name" value="ARM repeat"/>
    <property type="match status" value="1"/>
</dbReference>
<dbReference type="InterPro" id="IPR016024">
    <property type="entry name" value="ARM-type_fold"/>
</dbReference>
<dbReference type="GO" id="GO:0005874">
    <property type="term" value="C:microtubule"/>
    <property type="evidence" value="ECO:0007669"/>
    <property type="project" value="InterPro"/>
</dbReference>
<name>A0A9Q0JSS9_9ROSI</name>
<protein>
    <recommendedName>
        <fullName evidence="2">TORTIFOLIA1/SINE1-2 N-terminal domain-containing protein</fullName>
    </recommendedName>
</protein>
<dbReference type="InterPro" id="IPR057600">
    <property type="entry name" value="TORTIFOLIA1/SINE1-2_N"/>
</dbReference>
<keyword evidence="4" id="KW-1185">Reference proteome</keyword>
<dbReference type="PANTHER" id="PTHR31355:SF8">
    <property type="entry name" value="TORTIFOLIA1-LIKE PROTEIN 3"/>
    <property type="match status" value="1"/>
</dbReference>
<dbReference type="PANTHER" id="PTHR31355">
    <property type="entry name" value="MICROTUBULE-ASSOCIATED PROTEIN TORTIFOLIA1"/>
    <property type="match status" value="1"/>
</dbReference>
<evidence type="ECO:0000259" key="2">
    <source>
        <dbReference type="Pfam" id="PF24714"/>
    </source>
</evidence>
<accession>A0A9Q0JSS9</accession>
<evidence type="ECO:0000313" key="4">
    <source>
        <dbReference type="Proteomes" id="UP001141552"/>
    </source>
</evidence>
<organism evidence="3 4">
    <name type="scientific">Turnera subulata</name>
    <dbReference type="NCBI Taxonomy" id="218843"/>
    <lineage>
        <taxon>Eukaryota</taxon>
        <taxon>Viridiplantae</taxon>
        <taxon>Streptophyta</taxon>
        <taxon>Embryophyta</taxon>
        <taxon>Tracheophyta</taxon>
        <taxon>Spermatophyta</taxon>
        <taxon>Magnoliopsida</taxon>
        <taxon>eudicotyledons</taxon>
        <taxon>Gunneridae</taxon>
        <taxon>Pentapetalae</taxon>
        <taxon>rosids</taxon>
        <taxon>fabids</taxon>
        <taxon>Malpighiales</taxon>
        <taxon>Passifloraceae</taxon>
        <taxon>Turnera</taxon>
    </lineage>
</organism>
<dbReference type="GO" id="GO:0008017">
    <property type="term" value="F:microtubule binding"/>
    <property type="evidence" value="ECO:0007669"/>
    <property type="project" value="InterPro"/>
</dbReference>
<proteinExistence type="predicted"/>
<dbReference type="InterPro" id="IPR011989">
    <property type="entry name" value="ARM-like"/>
</dbReference>
<feature type="region of interest" description="Disordered" evidence="1">
    <location>
        <begin position="278"/>
        <end position="369"/>
    </location>
</feature>
<comment type="caution">
    <text evidence="3">The sequence shown here is derived from an EMBL/GenBank/DDBJ whole genome shotgun (WGS) entry which is preliminary data.</text>
</comment>
<feature type="compositionally biased region" description="Basic and acidic residues" evidence="1">
    <location>
        <begin position="349"/>
        <end position="369"/>
    </location>
</feature>
<reference evidence="3" key="1">
    <citation type="submission" date="2022-02" db="EMBL/GenBank/DDBJ databases">
        <authorList>
            <person name="Henning P.M."/>
            <person name="McCubbin A.G."/>
            <person name="Shore J.S."/>
        </authorList>
    </citation>
    <scope>NUCLEOTIDE SEQUENCE</scope>
    <source>
        <strain evidence="3">F60SS</strain>
        <tissue evidence="3">Leaves</tissue>
    </source>
</reference>
<dbReference type="Proteomes" id="UP001141552">
    <property type="component" value="Unassembled WGS sequence"/>
</dbReference>
<sequence>MAQNFKLKILTLITKLSDRDTYTLASTELTSVAQSLDAANLSTFLSCILSTDANDKSLARKHCLHLISTLSSAHRNSLSSSLPKILAYIARRLRDSDSSVRSQCVAAVSSLAANVTKPAFSTAFLKPLSEAVFTEQEAGAQVGSALCLAAAIDAAPDPEPVRLGRALVGRIERLVKSEGYKAKSAGLVVLGSVVGVGGARGGNVGGLVKCFVGFLSSEDWASRKAAAEGLLRLAVVERDSVMEFKSECEKVFVNRRFDKVKAVREVMNQMIEAWRQVPDVSDNVSPPPRSVASSKEDAGDGRYPPGTKVSSGANPEAAQARRRTVLGGRATPPDSSSPTVGRKRGLLRSTEKKMSPATLRKGDHKQPSDWKVEEAAVSNGGAFSGVSDGSLKDKIDNALERRSSKPETRRALFQKNSDDKGLKLGGCKSGSRVAPCCEGSHESVVSITNENCHVNHKECEDLSSIRNQLLQIERQQSSLLDLLQRFMGTSQNGMRSLETRVHGLELALDEISYDLAVSSGRMTNTSSQRTSCCLLPAADFLSSKFWKKTEGQYSTSRFLSSRGTTSLAAMRHRVDNNANTGTNSLDNPRLHPQVGGGFIVNPLAEIHGE</sequence>
<feature type="domain" description="TORTIFOLIA1/SINE1-2 N-terminal" evidence="2">
    <location>
        <begin position="4"/>
        <end position="276"/>
    </location>
</feature>
<evidence type="ECO:0000256" key="1">
    <source>
        <dbReference type="SAM" id="MobiDB-lite"/>
    </source>
</evidence>
<dbReference type="Pfam" id="PF24714">
    <property type="entry name" value="TOR1L1_N"/>
    <property type="match status" value="1"/>
</dbReference>
<dbReference type="Gene3D" id="1.25.10.10">
    <property type="entry name" value="Leucine-rich Repeat Variant"/>
    <property type="match status" value="1"/>
</dbReference>